<sequence length="853" mass="100933">MVLKKWSKVIRSDMGAYYPEKDNETILKFPKELSPLTNFSLDIFSNVISQKNMIINFPDFKLYPASLFAYIFADKFNQSVYILADERGDSLNSRSKFSLNKNHYLLCNYREMLFHFLPVFYLKKLKENEEDYQNNSIEYKLSLEKYLPRAIHSFKKKYTEKNVLNNKFHPKFIIDTDNKLYSIKEKLSQVLKTNDEYLNPKEYPIGFIIIENGDRFFHSFGRLENFVSWFKELDSEVKLLIHFNNPYLDYVKLLVNELDFIVLPLNNYILENNEYLKSISKEYFNNVDSNKFELLNRYNLDSNFLFAKKENISIYNQLISSGSIDTYFGSAYSTFKKIDVDNVYNQYSLHKSRELLFTLYNLTINPSNLKISFKLNKKWIKGSIPHFIQNFKSMLHQENQKNRFFIHSFLDSLSNMYYELTNCKRVGEDLSYSRKAKDYILFELLEKLSKTDENIFIGTYMDTEPIILNEILEKGIGSNNNLFPINMEMLIQKSDSNKEGSILVLPGVLPEVFTSELFKPYKEIIILSYEGNNHRFLQEQLDSLFGNILEEKQYMSYLKDVLDEFDESENNEILNDFNERFKLIEFKGERTDDKIEIMEQDNNGSEENIFSVDLHLNEYMDEWEKSKSNLNVDISNMVDQKNYDTISFKLMNIQDNKFIEKKLPINKSYLTFDNIYNINDAKELKPSELKSGDYIIIIDNDEKKSLLNLVIELSNFNFIINMDLVEYWKLEFLNYVESSNLKYSEIYNIYCSNGGDKTYQTVMQWCKGEILGPQSAKDLYIIGKIINDGFIMDNYISIFQQIVLIRTSHRLIGRKLKKMIKSILTDEYLDVSSLNENEYLIYKNIQNGIYKIV</sequence>
<feature type="domain" description="DISARM protein DrmE C-terminal" evidence="1">
    <location>
        <begin position="687"/>
        <end position="822"/>
    </location>
</feature>
<proteinExistence type="predicted"/>
<dbReference type="InterPro" id="IPR056666">
    <property type="entry name" value="DrmE_C"/>
</dbReference>
<dbReference type="EMBL" id="CBKP010000019">
    <property type="protein sequence ID" value="CDF28693.1"/>
    <property type="molecule type" value="Genomic_DNA"/>
</dbReference>
<dbReference type="Proteomes" id="UP000018189">
    <property type="component" value="Unassembled WGS sequence"/>
</dbReference>
<protein>
    <recommendedName>
        <fullName evidence="1">DISARM protein DrmE C-terminal domain-containing protein</fullName>
    </recommendedName>
</protein>
<name>R7PRY8_METSM</name>
<dbReference type="AlphaFoldDB" id="R7PRY8"/>
<dbReference type="Pfam" id="PF24957">
    <property type="entry name" value="DrmE_C"/>
    <property type="match status" value="1"/>
</dbReference>
<accession>R7PRY8</accession>
<evidence type="ECO:0000313" key="2">
    <source>
        <dbReference type="EMBL" id="CDF28693.1"/>
    </source>
</evidence>
<organism evidence="2">
    <name type="scientific">Methanobrevibacter smithii CAG:186</name>
    <dbReference type="NCBI Taxonomy" id="1263088"/>
    <lineage>
        <taxon>Archaea</taxon>
        <taxon>Methanobacteriati</taxon>
        <taxon>Methanobacteriota</taxon>
        <taxon>Methanomada group</taxon>
        <taxon>Methanobacteria</taxon>
        <taxon>Methanobacteriales</taxon>
        <taxon>Methanobacteriaceae</taxon>
        <taxon>Methanobrevibacter</taxon>
    </lineage>
</organism>
<comment type="caution">
    <text evidence="2">The sequence shown here is derived from an EMBL/GenBank/DDBJ whole genome shotgun (WGS) entry which is preliminary data.</text>
</comment>
<evidence type="ECO:0000259" key="1">
    <source>
        <dbReference type="Pfam" id="PF24957"/>
    </source>
</evidence>
<gene>
    <name evidence="2" type="ORF">BN522_00576</name>
</gene>
<reference evidence="2" key="1">
    <citation type="submission" date="2012-11" db="EMBL/GenBank/DDBJ databases">
        <title>Dependencies among metagenomic species, viruses, plasmids and units of genetic variation.</title>
        <authorList>
            <person name="Nielsen H.B."/>
            <person name="Almeida M."/>
            <person name="Juncker A.S."/>
            <person name="Rasmussen S."/>
            <person name="Li J."/>
            <person name="Sunagawa S."/>
            <person name="Plichta D."/>
            <person name="Gautier L."/>
            <person name="Le Chatelier E."/>
            <person name="Peletier E."/>
            <person name="Bonde I."/>
            <person name="Nielsen T."/>
            <person name="Manichanh C."/>
            <person name="Arumugam M."/>
            <person name="Batto J."/>
            <person name="Santos M.B.Q.D."/>
            <person name="Blom N."/>
            <person name="Borruel N."/>
            <person name="Burgdorf K.S."/>
            <person name="Boumezbeur F."/>
            <person name="Casellas F."/>
            <person name="Dore J."/>
            <person name="Guarner F."/>
            <person name="Hansen T."/>
            <person name="Hildebrand F."/>
            <person name="Kaas R.S."/>
            <person name="Kennedy S."/>
            <person name="Kristiansen K."/>
            <person name="Kultima J.R."/>
            <person name="Leonard P."/>
            <person name="Levenez F."/>
            <person name="Lund O."/>
            <person name="Moumen B."/>
            <person name="Le Paslier D."/>
            <person name="Pons N."/>
            <person name="Pedersen O."/>
            <person name="Prifti E."/>
            <person name="Qin J."/>
            <person name="Raes J."/>
            <person name="Tap J."/>
            <person name="Tims S."/>
            <person name="Ussery D.W."/>
            <person name="Yamada T."/>
            <person name="MetaHit consortium"/>
            <person name="Renault P."/>
            <person name="Sicheritz-Ponten T."/>
            <person name="Bork P."/>
            <person name="Wang J."/>
            <person name="Brunak S."/>
            <person name="Ehrlich S.D."/>
        </authorList>
    </citation>
    <scope>NUCLEOTIDE SEQUENCE [LARGE SCALE GENOMIC DNA]</scope>
</reference>